<dbReference type="PANTHER" id="PTHR42995">
    <property type="entry name" value="ACETYL-COENZYME A CARBOXYLASE CARBOXYL TRANSFERASE SUBUNIT BETA, CHLOROPLASTIC"/>
    <property type="match status" value="1"/>
</dbReference>
<dbReference type="Proteomes" id="UP001634393">
    <property type="component" value="Unassembled WGS sequence"/>
</dbReference>
<evidence type="ECO:0000313" key="1">
    <source>
        <dbReference type="EMBL" id="KAL3807265.1"/>
    </source>
</evidence>
<dbReference type="SUPFAM" id="SSF52096">
    <property type="entry name" value="ClpP/crotonase"/>
    <property type="match status" value="1"/>
</dbReference>
<protein>
    <recommendedName>
        <fullName evidence="3">Acetyl-CoA carboxylase beta subunit</fullName>
    </recommendedName>
</protein>
<accession>A0ABD3R2Q2</accession>
<dbReference type="InterPro" id="IPR029045">
    <property type="entry name" value="ClpP/crotonase-like_dom_sf"/>
</dbReference>
<evidence type="ECO:0008006" key="3">
    <source>
        <dbReference type="Google" id="ProtNLM"/>
    </source>
</evidence>
<reference evidence="1 2" key="1">
    <citation type="submission" date="2024-12" db="EMBL/GenBank/DDBJ databases">
        <title>The unique morphological basis and parallel evolutionary history of personate flowers in Penstemon.</title>
        <authorList>
            <person name="Depatie T.H."/>
            <person name="Wessinger C.A."/>
        </authorList>
    </citation>
    <scope>NUCLEOTIDE SEQUENCE [LARGE SCALE GENOMIC DNA]</scope>
    <source>
        <strain evidence="1">WTNN_2</strain>
        <tissue evidence="1">Leaf</tissue>
    </source>
</reference>
<keyword evidence="2" id="KW-1185">Reference proteome</keyword>
<dbReference type="AlphaFoldDB" id="A0ABD3R2Q2"/>
<proteinExistence type="predicted"/>
<evidence type="ECO:0000313" key="2">
    <source>
        <dbReference type="Proteomes" id="UP001634393"/>
    </source>
</evidence>
<gene>
    <name evidence="1" type="ORF">ACJIZ3_000455</name>
</gene>
<organism evidence="1 2">
    <name type="scientific">Penstemon smallii</name>
    <dbReference type="NCBI Taxonomy" id="265156"/>
    <lineage>
        <taxon>Eukaryota</taxon>
        <taxon>Viridiplantae</taxon>
        <taxon>Streptophyta</taxon>
        <taxon>Embryophyta</taxon>
        <taxon>Tracheophyta</taxon>
        <taxon>Spermatophyta</taxon>
        <taxon>Magnoliopsida</taxon>
        <taxon>eudicotyledons</taxon>
        <taxon>Gunneridae</taxon>
        <taxon>Pentapetalae</taxon>
        <taxon>asterids</taxon>
        <taxon>lamiids</taxon>
        <taxon>Lamiales</taxon>
        <taxon>Plantaginaceae</taxon>
        <taxon>Cheloneae</taxon>
        <taxon>Penstemon</taxon>
    </lineage>
</organism>
<sequence length="236" mass="27468">METGYSIYFDIENQTFIENQIVEIDNDHSSLSESELESSFSSYRNSSYMNNDSTSEDSLYNRSMYNTQSSWNNHINSCIDSYLHSQICIDTPIVSERNDNYISRCVFDSDNRRTISESGRSSIPTRATSSELTLSDLTLRERSNDLDATQKYRHLWVQCENCYGLNYKKFLKSKMNICEQCGYHLKMSSSERIELSIDPCTWDPMDEDMVSLDPIGFHSRRSPIKIVLIPIKERRD</sequence>
<name>A0ABD3R2Q2_9LAMI</name>
<dbReference type="PANTHER" id="PTHR42995:SF5">
    <property type="entry name" value="ACETYL-COENZYME A CARBOXYLASE CARBOXYL TRANSFERASE SUBUNIT BETA, CHLOROPLASTIC"/>
    <property type="match status" value="1"/>
</dbReference>
<comment type="caution">
    <text evidence="1">The sequence shown here is derived from an EMBL/GenBank/DDBJ whole genome shotgun (WGS) entry which is preliminary data.</text>
</comment>
<dbReference type="Gene3D" id="3.90.226.10">
    <property type="entry name" value="2-enoyl-CoA Hydratase, Chain A, domain 1"/>
    <property type="match status" value="1"/>
</dbReference>
<dbReference type="EMBL" id="JBJXBP010000568">
    <property type="protein sequence ID" value="KAL3807265.1"/>
    <property type="molecule type" value="Genomic_DNA"/>
</dbReference>